<evidence type="ECO:0000313" key="2">
    <source>
        <dbReference type="Proteomes" id="UP000315349"/>
    </source>
</evidence>
<dbReference type="KEGG" id="peh:Spb1_33330"/>
<proteinExistence type="predicted"/>
<reference evidence="1 2" key="1">
    <citation type="submission" date="2019-02" db="EMBL/GenBank/DDBJ databases">
        <title>Deep-cultivation of Planctomycetes and their phenomic and genomic characterization uncovers novel biology.</title>
        <authorList>
            <person name="Wiegand S."/>
            <person name="Jogler M."/>
            <person name="Boedeker C."/>
            <person name="Pinto D."/>
            <person name="Vollmers J."/>
            <person name="Rivas-Marin E."/>
            <person name="Kohn T."/>
            <person name="Peeters S.H."/>
            <person name="Heuer A."/>
            <person name="Rast P."/>
            <person name="Oberbeckmann S."/>
            <person name="Bunk B."/>
            <person name="Jeske O."/>
            <person name="Meyerdierks A."/>
            <person name="Storesund J.E."/>
            <person name="Kallscheuer N."/>
            <person name="Luecker S."/>
            <person name="Lage O.M."/>
            <person name="Pohl T."/>
            <person name="Merkel B.J."/>
            <person name="Hornburger P."/>
            <person name="Mueller R.-W."/>
            <person name="Bruemmer F."/>
            <person name="Labrenz M."/>
            <person name="Spormann A.M."/>
            <person name="Op den Camp H."/>
            <person name="Overmann J."/>
            <person name="Amann R."/>
            <person name="Jetten M.S.M."/>
            <person name="Mascher T."/>
            <person name="Medema M.H."/>
            <person name="Devos D.P."/>
            <person name="Kaster A.-K."/>
            <person name="Ovreas L."/>
            <person name="Rohde M."/>
            <person name="Galperin M.Y."/>
            <person name="Jogler C."/>
        </authorList>
    </citation>
    <scope>NUCLEOTIDE SEQUENCE [LARGE SCALE GENOMIC DNA]</scope>
    <source>
        <strain evidence="1 2">Spb1</strain>
    </source>
</reference>
<evidence type="ECO:0000313" key="1">
    <source>
        <dbReference type="EMBL" id="QDV31389.1"/>
    </source>
</evidence>
<name>A0A518GS24_9PLAN</name>
<keyword evidence="2" id="KW-1185">Reference proteome</keyword>
<gene>
    <name evidence="1" type="ORF">Spb1_33330</name>
</gene>
<dbReference type="EMBL" id="CP036299">
    <property type="protein sequence ID" value="QDV31389.1"/>
    <property type="molecule type" value="Genomic_DNA"/>
</dbReference>
<protein>
    <submittedName>
        <fullName evidence="1">Uncharacterized protein</fullName>
    </submittedName>
</protein>
<sequence length="44" mass="5193">MLYEHSPRTNIFWDNQEHQITQKSRLIKLHHVAGSLDAGDYLQT</sequence>
<dbReference type="AlphaFoldDB" id="A0A518GS24"/>
<organism evidence="1 2">
    <name type="scientific">Planctopirus ephydatiae</name>
    <dbReference type="NCBI Taxonomy" id="2528019"/>
    <lineage>
        <taxon>Bacteria</taxon>
        <taxon>Pseudomonadati</taxon>
        <taxon>Planctomycetota</taxon>
        <taxon>Planctomycetia</taxon>
        <taxon>Planctomycetales</taxon>
        <taxon>Planctomycetaceae</taxon>
        <taxon>Planctopirus</taxon>
    </lineage>
</organism>
<dbReference type="Proteomes" id="UP000315349">
    <property type="component" value="Chromosome"/>
</dbReference>
<accession>A0A518GS24</accession>